<name>A0A510YA16_MARHA</name>
<dbReference type="PRINTS" id="PR00081">
    <property type="entry name" value="GDHRDH"/>
</dbReference>
<gene>
    <name evidence="3" type="ORF">MHA01_31150</name>
</gene>
<dbReference type="FunFam" id="3.40.50.720:FF:000084">
    <property type="entry name" value="Short-chain dehydrogenase reductase"/>
    <property type="match status" value="1"/>
</dbReference>
<dbReference type="Pfam" id="PF13561">
    <property type="entry name" value="adh_short_C2"/>
    <property type="match status" value="1"/>
</dbReference>
<comment type="caution">
    <text evidence="3">The sequence shown here is derived from an EMBL/GenBank/DDBJ whole genome shotgun (WGS) entry which is preliminary data.</text>
</comment>
<organism evidence="3 4">
    <name type="scientific">Marinococcus halophilus</name>
    <dbReference type="NCBI Taxonomy" id="1371"/>
    <lineage>
        <taxon>Bacteria</taxon>
        <taxon>Bacillati</taxon>
        <taxon>Bacillota</taxon>
        <taxon>Bacilli</taxon>
        <taxon>Bacillales</taxon>
        <taxon>Bacillaceae</taxon>
        <taxon>Marinococcus</taxon>
    </lineage>
</organism>
<dbReference type="Proteomes" id="UP000321051">
    <property type="component" value="Unassembled WGS sequence"/>
</dbReference>
<comment type="similarity">
    <text evidence="1">Belongs to the short-chain dehydrogenases/reductases (SDR) family.</text>
</comment>
<keyword evidence="2" id="KW-0560">Oxidoreductase</keyword>
<protein>
    <submittedName>
        <fullName evidence="3">Short-chain dehydrogenase</fullName>
    </submittedName>
</protein>
<proteinExistence type="inferred from homology"/>
<evidence type="ECO:0000256" key="2">
    <source>
        <dbReference type="ARBA" id="ARBA00023002"/>
    </source>
</evidence>
<dbReference type="OrthoDB" id="9803333at2"/>
<dbReference type="GO" id="GO:0008206">
    <property type="term" value="P:bile acid metabolic process"/>
    <property type="evidence" value="ECO:0007669"/>
    <property type="project" value="UniProtKB-ARBA"/>
</dbReference>
<dbReference type="InterPro" id="IPR036291">
    <property type="entry name" value="NAD(P)-bd_dom_sf"/>
</dbReference>
<dbReference type="InterPro" id="IPR050259">
    <property type="entry name" value="SDR"/>
</dbReference>
<evidence type="ECO:0000313" key="4">
    <source>
        <dbReference type="Proteomes" id="UP000321051"/>
    </source>
</evidence>
<dbReference type="RefSeq" id="WP_079474347.1">
    <property type="nucleotide sequence ID" value="NZ_BJUN01000035.1"/>
</dbReference>
<dbReference type="PRINTS" id="PR00080">
    <property type="entry name" value="SDRFAMILY"/>
</dbReference>
<dbReference type="AlphaFoldDB" id="A0A510YA16"/>
<dbReference type="InterPro" id="IPR002347">
    <property type="entry name" value="SDR_fam"/>
</dbReference>
<dbReference type="SUPFAM" id="SSF51735">
    <property type="entry name" value="NAD(P)-binding Rossmann-fold domains"/>
    <property type="match status" value="1"/>
</dbReference>
<keyword evidence="4" id="KW-1185">Reference proteome</keyword>
<dbReference type="STRING" id="1371.GCA_900166605_00969"/>
<dbReference type="PANTHER" id="PTHR42879">
    <property type="entry name" value="3-OXOACYL-(ACYL-CARRIER-PROTEIN) REDUCTASE"/>
    <property type="match status" value="1"/>
</dbReference>
<evidence type="ECO:0000313" key="3">
    <source>
        <dbReference type="EMBL" id="GEK60210.1"/>
    </source>
</evidence>
<accession>A0A510YA16</accession>
<dbReference type="EMBL" id="BJUN01000035">
    <property type="protein sequence ID" value="GEK60210.1"/>
    <property type="molecule type" value="Genomic_DNA"/>
</dbReference>
<dbReference type="Gene3D" id="3.40.50.720">
    <property type="entry name" value="NAD(P)-binding Rossmann-like Domain"/>
    <property type="match status" value="1"/>
</dbReference>
<dbReference type="GO" id="GO:0016491">
    <property type="term" value="F:oxidoreductase activity"/>
    <property type="evidence" value="ECO:0007669"/>
    <property type="project" value="UniProtKB-KW"/>
</dbReference>
<evidence type="ECO:0000256" key="1">
    <source>
        <dbReference type="ARBA" id="ARBA00006484"/>
    </source>
</evidence>
<dbReference type="CDD" id="cd05233">
    <property type="entry name" value="SDR_c"/>
    <property type="match status" value="1"/>
</dbReference>
<reference evidence="3 4" key="1">
    <citation type="submission" date="2019-07" db="EMBL/GenBank/DDBJ databases">
        <title>Whole genome shotgun sequence of Marinococcus halophilus NBRC 102359.</title>
        <authorList>
            <person name="Hosoyama A."/>
            <person name="Uohara A."/>
            <person name="Ohji S."/>
            <person name="Ichikawa N."/>
        </authorList>
    </citation>
    <scope>NUCLEOTIDE SEQUENCE [LARGE SCALE GENOMIC DNA]</scope>
    <source>
        <strain evidence="3 4">NBRC 102359</strain>
    </source>
</reference>
<sequence>MSKAFEGKKVLVTGGSKGIGKGIAKAFYSEGAEVGILARSEEGLKAAKEEIGNVWTCVCDVTVGKERETAFQNFVEASGGIDVLVNNAGGSSGSKIADTSMEEFAQAMETNYFQAVHFSKMAHEQMKEHGGAVINITSIFGKEAGGKATYNNAKAALISFTKAAGNEWIKDGVRVNSIAPGSILHPTGNWQKRIEEDPEAMERFVDENIPAGRFGNVEEVADAALFLASHEARWLVGTTLTADGGQSRMNI</sequence>